<protein>
    <submittedName>
        <fullName evidence="3">Membrane protein</fullName>
    </submittedName>
</protein>
<dbReference type="EMBL" id="JACHEB010000009">
    <property type="protein sequence ID" value="MBB5330197.1"/>
    <property type="molecule type" value="Genomic_DNA"/>
</dbReference>
<evidence type="ECO:0000256" key="1">
    <source>
        <dbReference type="SAM" id="Phobius"/>
    </source>
</evidence>
<evidence type="ECO:0000313" key="4">
    <source>
        <dbReference type="Proteomes" id="UP000535182"/>
    </source>
</evidence>
<evidence type="ECO:0000259" key="2">
    <source>
        <dbReference type="Pfam" id="PF07786"/>
    </source>
</evidence>
<sequence length="399" mass="45479">MSTTLQPSSRLQSIDALRGAIMIIMALDHTRDFFHISATFFSPTDLTRTYPFLFFTRWITHFCAPVFTFTAGLGAFLWLQRGRTKTQLSTFLLTRGLWLIFLELTVMRLAYNFNFASRFPVLLLVMWELGGCMVSLALLVKLPYRLLALLSIAVIALHNLLDPINAASFASYAPVWNVIHQPGAFLVHGLVIVVGYPLVPWIAVMSAGFCFGRVFLREPARRQKIILTTGCALTAAFIILRTINLYGDPEKWSPQHSVIFTLLSFLNCTKYPPSLLYLLMTLGPALIVLARLDRHRFSIANPLIVFGRVPLFYFIAHFYLIHLLSFLTTWIRYGAQSYPILFSSTPAMGGSEKLFPADFGYPLWVVYAVWLFVVVSLYPLCRWFANIKATRTDWWLSYL</sequence>
<feature type="transmembrane region" description="Helical" evidence="1">
    <location>
        <begin position="271"/>
        <end position="290"/>
    </location>
</feature>
<accession>A0A9X0QGW2</accession>
<dbReference type="AlphaFoldDB" id="A0A9X0QGW2"/>
<reference evidence="3 4" key="1">
    <citation type="submission" date="2020-08" db="EMBL/GenBank/DDBJ databases">
        <title>Genomic Encyclopedia of Type Strains, Phase IV (KMG-V): Genome sequencing to study the core and pangenomes of soil and plant-associated prokaryotes.</title>
        <authorList>
            <person name="Whitman W."/>
        </authorList>
    </citation>
    <scope>NUCLEOTIDE SEQUENCE [LARGE SCALE GENOMIC DNA]</scope>
    <source>
        <strain evidence="3 4">X5P2</strain>
    </source>
</reference>
<evidence type="ECO:0000313" key="3">
    <source>
        <dbReference type="EMBL" id="MBB5330197.1"/>
    </source>
</evidence>
<feature type="transmembrane region" description="Helical" evidence="1">
    <location>
        <begin position="91"/>
        <end position="111"/>
    </location>
</feature>
<keyword evidence="1" id="KW-0472">Membrane</keyword>
<keyword evidence="1" id="KW-0812">Transmembrane</keyword>
<dbReference type="InterPro" id="IPR012429">
    <property type="entry name" value="HGSNAT_cat"/>
</dbReference>
<feature type="transmembrane region" description="Helical" evidence="1">
    <location>
        <begin position="361"/>
        <end position="381"/>
    </location>
</feature>
<feature type="transmembrane region" description="Helical" evidence="1">
    <location>
        <begin position="146"/>
        <end position="164"/>
    </location>
</feature>
<organism evidence="3 4">
    <name type="scientific">Tunturiibacter gelidiferens</name>
    <dbReference type="NCBI Taxonomy" id="3069689"/>
    <lineage>
        <taxon>Bacteria</taxon>
        <taxon>Pseudomonadati</taxon>
        <taxon>Acidobacteriota</taxon>
        <taxon>Terriglobia</taxon>
        <taxon>Terriglobales</taxon>
        <taxon>Acidobacteriaceae</taxon>
        <taxon>Tunturiibacter</taxon>
    </lineage>
</organism>
<comment type="caution">
    <text evidence="3">The sequence shown here is derived from an EMBL/GenBank/DDBJ whole genome shotgun (WGS) entry which is preliminary data.</text>
</comment>
<feature type="domain" description="Heparan-alpha-glucosaminide N-acetyltransferase catalytic" evidence="2">
    <location>
        <begin position="10"/>
        <end position="225"/>
    </location>
</feature>
<feature type="transmembrane region" description="Helical" evidence="1">
    <location>
        <begin position="58"/>
        <end position="79"/>
    </location>
</feature>
<keyword evidence="4" id="KW-1185">Reference proteome</keyword>
<dbReference type="PANTHER" id="PTHR40407">
    <property type="entry name" value="MEMBRANE PROTEIN-LIKE PROTEIN"/>
    <property type="match status" value="1"/>
</dbReference>
<proteinExistence type="predicted"/>
<dbReference type="RefSeq" id="WP_313899618.1">
    <property type="nucleotide sequence ID" value="NZ_JACHEB010000009.1"/>
</dbReference>
<keyword evidence="1" id="KW-1133">Transmembrane helix</keyword>
<feature type="transmembrane region" description="Helical" evidence="1">
    <location>
        <begin position="117"/>
        <end position="139"/>
    </location>
</feature>
<feature type="transmembrane region" description="Helical" evidence="1">
    <location>
        <begin position="184"/>
        <end position="204"/>
    </location>
</feature>
<feature type="transmembrane region" description="Helical" evidence="1">
    <location>
        <begin position="225"/>
        <end position="243"/>
    </location>
</feature>
<gene>
    <name evidence="3" type="ORF">HDF14_003830</name>
</gene>
<dbReference type="Pfam" id="PF07786">
    <property type="entry name" value="HGSNAT_cat"/>
    <property type="match status" value="1"/>
</dbReference>
<name>A0A9X0QGW2_9BACT</name>
<dbReference type="Proteomes" id="UP000535182">
    <property type="component" value="Unassembled WGS sequence"/>
</dbReference>
<feature type="transmembrane region" description="Helical" evidence="1">
    <location>
        <begin position="311"/>
        <end position="333"/>
    </location>
</feature>
<dbReference type="PANTHER" id="PTHR40407:SF1">
    <property type="entry name" value="HEPARAN-ALPHA-GLUCOSAMINIDE N-ACETYLTRANSFERASE CATALYTIC DOMAIN-CONTAINING PROTEIN"/>
    <property type="match status" value="1"/>
</dbReference>